<sequence>MYVCVCNRITDHEIRRAAEDGCHSMRQLGKELGVGQQCGRCTCMARDILREHRQSVDLDLLSALARPA</sequence>
<comment type="caution">
    <text evidence="11">The sequence shown here is derived from an EMBL/GenBank/DDBJ whole genome shotgun (WGS) entry which is preliminary data.</text>
</comment>
<dbReference type="InterPro" id="IPR007419">
    <property type="entry name" value="BFD-like_2Fe2S-bd_dom"/>
</dbReference>
<dbReference type="Pfam" id="PF04324">
    <property type="entry name" value="Fer2_BFD"/>
    <property type="match status" value="1"/>
</dbReference>
<evidence type="ECO:0000256" key="7">
    <source>
        <dbReference type="ARBA" id="ARBA00034078"/>
    </source>
</evidence>
<name>A0A4R7K0I2_9GAMM</name>
<evidence type="ECO:0000256" key="5">
    <source>
        <dbReference type="ARBA" id="ARBA00023004"/>
    </source>
</evidence>
<protein>
    <recommendedName>
        <fullName evidence="8">Bacterioferritin-associated ferredoxin</fullName>
    </recommendedName>
</protein>
<keyword evidence="12" id="KW-1185">Reference proteome</keyword>
<evidence type="ECO:0000256" key="4">
    <source>
        <dbReference type="ARBA" id="ARBA00022982"/>
    </source>
</evidence>
<dbReference type="GO" id="GO:0046872">
    <property type="term" value="F:metal ion binding"/>
    <property type="evidence" value="ECO:0007669"/>
    <property type="project" value="UniProtKB-KW"/>
</dbReference>
<dbReference type="PANTHER" id="PTHR37424:SF1">
    <property type="entry name" value="BACTERIOFERRITIN-ASSOCIATED FERREDOXIN"/>
    <property type="match status" value="1"/>
</dbReference>
<dbReference type="InterPro" id="IPR041854">
    <property type="entry name" value="BFD-like_2Fe2S-bd_dom_sf"/>
</dbReference>
<dbReference type="OrthoDB" id="9815350at2"/>
<dbReference type="PANTHER" id="PTHR37424">
    <property type="entry name" value="BACTERIOFERRITIN-ASSOCIATED FERREDOXIN"/>
    <property type="match status" value="1"/>
</dbReference>
<dbReference type="GO" id="GO:0051537">
    <property type="term" value="F:2 iron, 2 sulfur cluster binding"/>
    <property type="evidence" value="ECO:0007669"/>
    <property type="project" value="UniProtKB-KW"/>
</dbReference>
<evidence type="ECO:0000256" key="2">
    <source>
        <dbReference type="ARBA" id="ARBA00022714"/>
    </source>
</evidence>
<dbReference type="CDD" id="cd19945">
    <property type="entry name" value="Fer2_BFD"/>
    <property type="match status" value="1"/>
</dbReference>
<evidence type="ECO:0000256" key="6">
    <source>
        <dbReference type="ARBA" id="ARBA00023014"/>
    </source>
</evidence>
<gene>
    <name evidence="11" type="ORF">DES49_0383</name>
</gene>
<keyword evidence="6" id="KW-0411">Iron-sulfur</keyword>
<evidence type="ECO:0000256" key="8">
    <source>
        <dbReference type="ARBA" id="ARBA00039386"/>
    </source>
</evidence>
<comment type="cofactor">
    <cofactor evidence="7">
        <name>[2Fe-2S] cluster</name>
        <dbReference type="ChEBI" id="CHEBI:190135"/>
    </cofactor>
</comment>
<evidence type="ECO:0000256" key="1">
    <source>
        <dbReference type="ARBA" id="ARBA00022448"/>
    </source>
</evidence>
<dbReference type="InterPro" id="IPR052371">
    <property type="entry name" value="BFD-associated_ferredoxin"/>
</dbReference>
<organism evidence="11 12">
    <name type="scientific">Halospina denitrificans</name>
    <dbReference type="NCBI Taxonomy" id="332522"/>
    <lineage>
        <taxon>Bacteria</taxon>
        <taxon>Pseudomonadati</taxon>
        <taxon>Pseudomonadota</taxon>
        <taxon>Gammaproteobacteria</taxon>
        <taxon>Halospina</taxon>
    </lineage>
</organism>
<dbReference type="Gene3D" id="1.10.10.1100">
    <property type="entry name" value="BFD-like [2Fe-2S]-binding domain"/>
    <property type="match status" value="1"/>
</dbReference>
<accession>A0A4R7K0I2</accession>
<evidence type="ECO:0000256" key="3">
    <source>
        <dbReference type="ARBA" id="ARBA00022723"/>
    </source>
</evidence>
<evidence type="ECO:0000259" key="10">
    <source>
        <dbReference type="Pfam" id="PF04324"/>
    </source>
</evidence>
<reference evidence="11 12" key="1">
    <citation type="submission" date="2019-03" db="EMBL/GenBank/DDBJ databases">
        <title>Genomic Encyclopedia of Type Strains, Phase IV (KMG-IV): sequencing the most valuable type-strain genomes for metagenomic binning, comparative biology and taxonomic classification.</title>
        <authorList>
            <person name="Goeker M."/>
        </authorList>
    </citation>
    <scope>NUCLEOTIDE SEQUENCE [LARGE SCALE GENOMIC DNA]</scope>
    <source>
        <strain evidence="11 12">DSM 15505</strain>
    </source>
</reference>
<dbReference type="EMBL" id="SOAX01000001">
    <property type="protein sequence ID" value="TDT44281.1"/>
    <property type="molecule type" value="Genomic_DNA"/>
</dbReference>
<dbReference type="AlphaFoldDB" id="A0A4R7K0I2"/>
<dbReference type="RefSeq" id="WP_133734677.1">
    <property type="nucleotide sequence ID" value="NZ_SOAX01000001.1"/>
</dbReference>
<dbReference type="Proteomes" id="UP000295830">
    <property type="component" value="Unassembled WGS sequence"/>
</dbReference>
<feature type="domain" description="BFD-like [2Fe-2S]-binding" evidence="10">
    <location>
        <begin position="2"/>
        <end position="51"/>
    </location>
</feature>
<keyword evidence="1" id="KW-0813">Transport</keyword>
<keyword evidence="3" id="KW-0479">Metal-binding</keyword>
<evidence type="ECO:0000256" key="9">
    <source>
        <dbReference type="ARBA" id="ARBA00046332"/>
    </source>
</evidence>
<keyword evidence="4" id="KW-0249">Electron transport</keyword>
<keyword evidence="5" id="KW-0408">Iron</keyword>
<comment type="similarity">
    <text evidence="9">Belongs to the Bfd family.</text>
</comment>
<keyword evidence="2" id="KW-0001">2Fe-2S</keyword>
<evidence type="ECO:0000313" key="12">
    <source>
        <dbReference type="Proteomes" id="UP000295830"/>
    </source>
</evidence>
<proteinExistence type="inferred from homology"/>
<evidence type="ECO:0000313" key="11">
    <source>
        <dbReference type="EMBL" id="TDT44281.1"/>
    </source>
</evidence>